<evidence type="ECO:0000313" key="9">
    <source>
        <dbReference type="Proteomes" id="UP000264820"/>
    </source>
</evidence>
<name>A0A3Q3DFL8_HIPCM</name>
<dbReference type="GO" id="GO:0005886">
    <property type="term" value="C:plasma membrane"/>
    <property type="evidence" value="ECO:0007669"/>
    <property type="project" value="TreeGrafter"/>
</dbReference>
<dbReference type="OMA" id="LHPDMHI"/>
<feature type="domain" description="Alpha-carbonic anhydrase" evidence="7">
    <location>
        <begin position="3"/>
        <end position="262"/>
    </location>
</feature>
<dbReference type="SMART" id="SM01057">
    <property type="entry name" value="Carb_anhydrase"/>
    <property type="match status" value="1"/>
</dbReference>
<comment type="similarity">
    <text evidence="1">Belongs to the alpha-carbonic anhydrase family.</text>
</comment>
<proteinExistence type="inferred from homology"/>
<dbReference type="InterPro" id="IPR001148">
    <property type="entry name" value="CA_dom"/>
</dbReference>
<keyword evidence="4" id="KW-0862">Zinc</keyword>
<dbReference type="PANTHER" id="PTHR18952">
    <property type="entry name" value="CARBONIC ANHYDRASE"/>
    <property type="match status" value="1"/>
</dbReference>
<keyword evidence="9" id="KW-1185">Reference proteome</keyword>
<keyword evidence="6" id="KW-0456">Lyase</keyword>
<protein>
    <recommendedName>
        <fullName evidence="2">carbonic anhydrase</fullName>
        <ecNumber evidence="2">4.2.1.1</ecNumber>
    </recommendedName>
</protein>
<dbReference type="Ensembl" id="ENSHCOT00000017450.1">
    <property type="protein sequence ID" value="ENSHCOP00000010899.1"/>
    <property type="gene ID" value="ENSHCOG00000013933.1"/>
</dbReference>
<dbReference type="PANTHER" id="PTHR18952:SF19">
    <property type="entry name" value="CARBONIC ANHYDRASE 12"/>
    <property type="match status" value="1"/>
</dbReference>
<dbReference type="InterPro" id="IPR036398">
    <property type="entry name" value="CA_dom_sf"/>
</dbReference>
<sequence length="286" mass="32290">SGTNWGYTSRDGESHWNQHFPYCAGPLQSPIAFKTAKLIFDASLRPIVLENYDLTGGRNLNLTNSGHSFQVVLPSTMTISGLPQRYTAAQLHIHWGSKTSPLGSEHTVDTHFSPLLQLHIVHYNSEKYPNVSMAFDKSDGLAVLGVFIEHLTLSYRLGPSVQAMTTFFHISLKSPRNVTNSHNIPAFDIRTLMPQRLDEYFRYDGSLTTPPCYQSVQWTVFKNPITVSQAQVTYLPFSIAVPLINNFRKPLPIENRVVLSSFKLGKIAFHERRMAVNAISYQLQCY</sequence>
<keyword evidence="3" id="KW-0479">Metal-binding</keyword>
<dbReference type="Gene3D" id="3.10.200.10">
    <property type="entry name" value="Alpha carbonic anhydrase"/>
    <property type="match status" value="1"/>
</dbReference>
<dbReference type="FunFam" id="3.10.200.10:FF:000003">
    <property type="entry name" value="Carbonic anhydrase 12"/>
    <property type="match status" value="1"/>
</dbReference>
<accession>A0A3Q3DFL8</accession>
<keyword evidence="5" id="KW-0325">Glycoprotein</keyword>
<evidence type="ECO:0000256" key="6">
    <source>
        <dbReference type="ARBA" id="ARBA00023239"/>
    </source>
</evidence>
<dbReference type="GeneTree" id="ENSGT00940000159282"/>
<dbReference type="PROSITE" id="PS51144">
    <property type="entry name" value="ALPHA_CA_2"/>
    <property type="match status" value="1"/>
</dbReference>
<dbReference type="GO" id="GO:0008270">
    <property type="term" value="F:zinc ion binding"/>
    <property type="evidence" value="ECO:0007669"/>
    <property type="project" value="InterPro"/>
</dbReference>
<dbReference type="STRING" id="109280.ENSHCOP00000010899"/>
<reference evidence="8" key="2">
    <citation type="submission" date="2025-09" db="UniProtKB">
        <authorList>
            <consortium name="Ensembl"/>
        </authorList>
    </citation>
    <scope>IDENTIFICATION</scope>
</reference>
<evidence type="ECO:0000256" key="5">
    <source>
        <dbReference type="ARBA" id="ARBA00023180"/>
    </source>
</evidence>
<dbReference type="EC" id="4.2.1.1" evidence="2"/>
<dbReference type="SUPFAM" id="SSF51069">
    <property type="entry name" value="Carbonic anhydrase"/>
    <property type="match status" value="1"/>
</dbReference>
<evidence type="ECO:0000256" key="1">
    <source>
        <dbReference type="ARBA" id="ARBA00010718"/>
    </source>
</evidence>
<organism evidence="8 9">
    <name type="scientific">Hippocampus comes</name>
    <name type="common">Tiger tail seahorse</name>
    <dbReference type="NCBI Taxonomy" id="109280"/>
    <lineage>
        <taxon>Eukaryota</taxon>
        <taxon>Metazoa</taxon>
        <taxon>Chordata</taxon>
        <taxon>Craniata</taxon>
        <taxon>Vertebrata</taxon>
        <taxon>Euteleostomi</taxon>
        <taxon>Actinopterygii</taxon>
        <taxon>Neopterygii</taxon>
        <taxon>Teleostei</taxon>
        <taxon>Neoteleostei</taxon>
        <taxon>Acanthomorphata</taxon>
        <taxon>Syngnathiaria</taxon>
        <taxon>Syngnathiformes</taxon>
        <taxon>Syngnathoidei</taxon>
        <taxon>Syngnathidae</taxon>
        <taxon>Hippocampus</taxon>
    </lineage>
</organism>
<evidence type="ECO:0000259" key="7">
    <source>
        <dbReference type="PROSITE" id="PS51144"/>
    </source>
</evidence>
<evidence type="ECO:0000256" key="4">
    <source>
        <dbReference type="ARBA" id="ARBA00022833"/>
    </source>
</evidence>
<evidence type="ECO:0000256" key="2">
    <source>
        <dbReference type="ARBA" id="ARBA00012925"/>
    </source>
</evidence>
<evidence type="ECO:0000256" key="3">
    <source>
        <dbReference type="ARBA" id="ARBA00022723"/>
    </source>
</evidence>
<dbReference type="GO" id="GO:0004089">
    <property type="term" value="F:carbonate dehydratase activity"/>
    <property type="evidence" value="ECO:0007669"/>
    <property type="project" value="UniProtKB-EC"/>
</dbReference>
<dbReference type="Pfam" id="PF00194">
    <property type="entry name" value="Carb_anhydrase"/>
    <property type="match status" value="1"/>
</dbReference>
<reference evidence="8" key="1">
    <citation type="submission" date="2025-08" db="UniProtKB">
        <authorList>
            <consortium name="Ensembl"/>
        </authorList>
    </citation>
    <scope>IDENTIFICATION</scope>
</reference>
<dbReference type="AlphaFoldDB" id="A0A3Q3DFL8"/>
<dbReference type="InterPro" id="IPR023561">
    <property type="entry name" value="Carbonic_anhydrase_a-class"/>
</dbReference>
<evidence type="ECO:0000313" key="8">
    <source>
        <dbReference type="Ensembl" id="ENSHCOP00000010899.1"/>
    </source>
</evidence>
<dbReference type="Proteomes" id="UP000264820">
    <property type="component" value="Unplaced"/>
</dbReference>